<organism evidence="2 3">
    <name type="scientific">Paenibacillus abyssi</name>
    <dbReference type="NCBI Taxonomy" id="1340531"/>
    <lineage>
        <taxon>Bacteria</taxon>
        <taxon>Bacillati</taxon>
        <taxon>Bacillota</taxon>
        <taxon>Bacilli</taxon>
        <taxon>Bacillales</taxon>
        <taxon>Paenibacillaceae</taxon>
        <taxon>Paenibacillus</taxon>
    </lineage>
</organism>
<dbReference type="Proteomes" id="UP000644756">
    <property type="component" value="Unassembled WGS sequence"/>
</dbReference>
<comment type="caution">
    <text evidence="2">The sequence shown here is derived from an EMBL/GenBank/DDBJ whole genome shotgun (WGS) entry which is preliminary data.</text>
</comment>
<dbReference type="SUPFAM" id="SSF50346">
    <property type="entry name" value="PRC-barrel domain"/>
    <property type="match status" value="1"/>
</dbReference>
<protein>
    <recommendedName>
        <fullName evidence="1">PRC-barrel domain-containing protein</fullName>
    </recommendedName>
</protein>
<feature type="domain" description="PRC-barrel" evidence="1">
    <location>
        <begin position="93"/>
        <end position="166"/>
    </location>
</feature>
<proteinExistence type="predicted"/>
<reference evidence="2" key="1">
    <citation type="journal article" date="2014" name="Int. J. Syst. Evol. Microbiol.">
        <title>Complete genome sequence of Corynebacterium casei LMG S-19264T (=DSM 44701T), isolated from a smear-ripened cheese.</title>
        <authorList>
            <consortium name="US DOE Joint Genome Institute (JGI-PGF)"/>
            <person name="Walter F."/>
            <person name="Albersmeier A."/>
            <person name="Kalinowski J."/>
            <person name="Ruckert C."/>
        </authorList>
    </citation>
    <scope>NUCLEOTIDE SEQUENCE</scope>
    <source>
        <strain evidence="2">CGMCC 1.12987</strain>
    </source>
</reference>
<accession>A0A917LG68</accession>
<name>A0A917LG68_9BACL</name>
<dbReference type="Gene3D" id="2.30.30.240">
    <property type="entry name" value="PRC-barrel domain"/>
    <property type="match status" value="2"/>
</dbReference>
<dbReference type="RefSeq" id="WP_188532914.1">
    <property type="nucleotide sequence ID" value="NZ_BMGR01000015.1"/>
</dbReference>
<dbReference type="InterPro" id="IPR011033">
    <property type="entry name" value="PRC_barrel-like_sf"/>
</dbReference>
<dbReference type="AlphaFoldDB" id="A0A917LG68"/>
<evidence type="ECO:0000259" key="1">
    <source>
        <dbReference type="Pfam" id="PF05239"/>
    </source>
</evidence>
<evidence type="ECO:0000313" key="2">
    <source>
        <dbReference type="EMBL" id="GGG19850.1"/>
    </source>
</evidence>
<reference evidence="2" key="2">
    <citation type="submission" date="2020-09" db="EMBL/GenBank/DDBJ databases">
        <authorList>
            <person name="Sun Q."/>
            <person name="Zhou Y."/>
        </authorList>
    </citation>
    <scope>NUCLEOTIDE SEQUENCE</scope>
    <source>
        <strain evidence="2">CGMCC 1.12987</strain>
    </source>
</reference>
<feature type="domain" description="PRC-barrel" evidence="1">
    <location>
        <begin position="2"/>
        <end position="72"/>
    </location>
</feature>
<keyword evidence="3" id="KW-1185">Reference proteome</keyword>
<evidence type="ECO:0000313" key="3">
    <source>
        <dbReference type="Proteomes" id="UP000644756"/>
    </source>
</evidence>
<dbReference type="EMBL" id="BMGR01000015">
    <property type="protein sequence ID" value="GGG19850.1"/>
    <property type="molecule type" value="Genomic_DNA"/>
</dbReference>
<sequence length="174" mass="19577">MIKLQSLIGLPVIDINTGNRVGKVRDIWFDEHWLLTGIVLEARRWISSDVQAIHWDNVIACGEDAVLISDTQAVVSLKAEDIIRCFHTGRIKLKDLPVITVEGLQLGRVTDVYFDQNKGTLIVGYELTDGFISDLREGRKWLRISDYPDEVALGEDTILVPVRAEQDLEHTTGP</sequence>
<dbReference type="Pfam" id="PF05239">
    <property type="entry name" value="PRC"/>
    <property type="match status" value="2"/>
</dbReference>
<dbReference type="InterPro" id="IPR027275">
    <property type="entry name" value="PRC-brl_dom"/>
</dbReference>
<gene>
    <name evidence="2" type="ORF">GCM10010916_40810</name>
</gene>